<proteinExistence type="predicted"/>
<comment type="caution">
    <text evidence="2">The sequence shown here is derived from an EMBL/GenBank/DDBJ whole genome shotgun (WGS) entry which is preliminary data.</text>
</comment>
<feature type="compositionally biased region" description="Basic and acidic residues" evidence="1">
    <location>
        <begin position="154"/>
        <end position="174"/>
    </location>
</feature>
<protein>
    <submittedName>
        <fullName evidence="2">Uncharacterized protein</fullName>
    </submittedName>
</protein>
<feature type="region of interest" description="Disordered" evidence="1">
    <location>
        <begin position="1"/>
        <end position="39"/>
    </location>
</feature>
<feature type="region of interest" description="Disordered" evidence="1">
    <location>
        <begin position="95"/>
        <end position="185"/>
    </location>
</feature>
<gene>
    <name evidence="2" type="ORF">XYLVIOL_LOCUS7919</name>
</gene>
<organism evidence="2 3">
    <name type="scientific">Xylocopa violacea</name>
    <name type="common">Violet carpenter bee</name>
    <name type="synonym">Apis violacea</name>
    <dbReference type="NCBI Taxonomy" id="135666"/>
    <lineage>
        <taxon>Eukaryota</taxon>
        <taxon>Metazoa</taxon>
        <taxon>Ecdysozoa</taxon>
        <taxon>Arthropoda</taxon>
        <taxon>Hexapoda</taxon>
        <taxon>Insecta</taxon>
        <taxon>Pterygota</taxon>
        <taxon>Neoptera</taxon>
        <taxon>Endopterygota</taxon>
        <taxon>Hymenoptera</taxon>
        <taxon>Apocrita</taxon>
        <taxon>Aculeata</taxon>
        <taxon>Apoidea</taxon>
        <taxon>Anthophila</taxon>
        <taxon>Apidae</taxon>
        <taxon>Xylocopa</taxon>
        <taxon>Xylocopa</taxon>
    </lineage>
</organism>
<reference evidence="2 3" key="1">
    <citation type="submission" date="2024-08" db="EMBL/GenBank/DDBJ databases">
        <authorList>
            <person name="Will J Nash"/>
            <person name="Angela Man"/>
            <person name="Seanna McTaggart"/>
            <person name="Kendall Baker"/>
            <person name="Tom Barker"/>
            <person name="Leah Catchpole"/>
            <person name="Alex Durrant"/>
            <person name="Karim Gharbi"/>
            <person name="Naomi Irish"/>
            <person name="Gemy Kaithakottil"/>
            <person name="Debby Ku"/>
            <person name="Aaliyah Providence"/>
            <person name="Felix Shaw"/>
            <person name="David Swarbreck"/>
            <person name="Chris Watkins"/>
            <person name="Ann M. McCartney"/>
            <person name="Giulio Formenti"/>
            <person name="Alice Mouton"/>
            <person name="Noel Vella"/>
            <person name="Bjorn M von Reumont"/>
            <person name="Adriana Vella"/>
            <person name="Wilfried Haerty"/>
        </authorList>
    </citation>
    <scope>NUCLEOTIDE SEQUENCE [LARGE SCALE GENOMIC DNA]</scope>
</reference>
<feature type="compositionally biased region" description="Basic and acidic residues" evidence="1">
    <location>
        <begin position="108"/>
        <end position="145"/>
    </location>
</feature>
<feature type="compositionally biased region" description="Basic and acidic residues" evidence="1">
    <location>
        <begin position="14"/>
        <end position="38"/>
    </location>
</feature>
<dbReference type="EMBL" id="CAXAJV020001294">
    <property type="protein sequence ID" value="CAL7946700.1"/>
    <property type="molecule type" value="Genomic_DNA"/>
</dbReference>
<feature type="compositionally biased region" description="Acidic residues" evidence="1">
    <location>
        <begin position="97"/>
        <end position="107"/>
    </location>
</feature>
<evidence type="ECO:0000313" key="3">
    <source>
        <dbReference type="Proteomes" id="UP001642520"/>
    </source>
</evidence>
<name>A0ABP1P090_XYLVO</name>
<accession>A0ABP1P090</accession>
<evidence type="ECO:0000256" key="1">
    <source>
        <dbReference type="SAM" id="MobiDB-lite"/>
    </source>
</evidence>
<evidence type="ECO:0000313" key="2">
    <source>
        <dbReference type="EMBL" id="CAL7946700.1"/>
    </source>
</evidence>
<keyword evidence="3" id="KW-1185">Reference proteome</keyword>
<sequence>MGSITDPRFVAYKGTKDDGRGEGKNRLLRNEATRRDATTDPALIVAAIDHRSAKTARRLTGHGHRFHVGYRAHSSDRSGESFLDLLERSASRLGHAEDDENETDENDAAEHPKGPVRSDQRDDILVSFRNDERARPVEGGRDARGRTAYLNRQDLAHHQPRDRAESQGKSDHVNDQAQQWYPTERRYVRSTRLHVEERTEREQGQTHRHTAYVKQHLSTQFVDHRRRDERRDKVNDTHDDGGNVLVDAASSVLKHTSRNDVLFARLERYQRYEQSLCYLKNLDGIEYDRVDSRQLLEEHQAERDQKRFQMTLLEEYHERALRHVAFTFDVQFLDGGQLVGDIGALASQPLQRFSCPLRFPFRDVPSRSFGNGEHQYHERDR</sequence>
<dbReference type="Proteomes" id="UP001642520">
    <property type="component" value="Unassembled WGS sequence"/>
</dbReference>